<dbReference type="Pfam" id="PF13324">
    <property type="entry name" value="GCIP_N"/>
    <property type="match status" value="1"/>
</dbReference>
<dbReference type="InterPro" id="IPR026907">
    <property type="entry name" value="GCIP-like"/>
</dbReference>
<comment type="caution">
    <text evidence="3">The sequence shown here is derived from an EMBL/GenBank/DDBJ whole genome shotgun (WGS) entry which is preliminary data.</text>
</comment>
<dbReference type="EMBL" id="JAJTJA010000013">
    <property type="protein sequence ID" value="KAH8690946.1"/>
    <property type="molecule type" value="Genomic_DNA"/>
</dbReference>
<dbReference type="InterPro" id="IPR049317">
    <property type="entry name" value="GCIP-like_N"/>
</dbReference>
<dbReference type="PANTHER" id="PTHR15492">
    <property type="entry name" value="CYCLIN D1-BINDING PROTEIN 1"/>
    <property type="match status" value="1"/>
</dbReference>
<feature type="domain" description="Cyclin-D1-binding protein 1-like N-terminal" evidence="2">
    <location>
        <begin position="47"/>
        <end position="202"/>
    </location>
</feature>
<dbReference type="Gene3D" id="1.20.1420.10">
    <property type="entry name" value="Talin, central domain"/>
    <property type="match status" value="1"/>
</dbReference>
<feature type="compositionally biased region" description="Basic and acidic residues" evidence="1">
    <location>
        <begin position="231"/>
        <end position="242"/>
    </location>
</feature>
<feature type="region of interest" description="Disordered" evidence="1">
    <location>
        <begin position="199"/>
        <end position="242"/>
    </location>
</feature>
<proteinExistence type="predicted"/>
<protein>
    <recommendedName>
        <fullName evidence="2">Cyclin-D1-binding protein 1-like N-terminal domain-containing protein</fullName>
    </recommendedName>
</protein>
<sequence length="365" mass="40213">MSEKLLRLLKTAVALAEQFQATIDTTTPQATTQTAPSASLTDPLRLLSDSTKALRSQVTKLSLLSITAPFTPSAISTVVGVVNDSVMPSLVTAALLLTPSEYTKAFSSEARILSKTVLREFASLVEDVIRLAEKKKREEEASEELSKAEKDVVTSRTGRVWDACDTLLDLVEKGIVGFVAGRVQQWHDLVKDAISELEEWDPEDDTDFNELLDSDDEGDDDESENGQEQIPDEKENMDRLQDQKKSTLRAMKPLVQIYPAIISNRIKKGGLAASKSQIQKLESLSADLQAIPDHIDEAAGSLYEGNVADSIRYLRLAKTSAERAVQSVALPWKSEDGNGDQSPEDKFTTWSRTWMKVISDVINDV</sequence>
<evidence type="ECO:0000313" key="3">
    <source>
        <dbReference type="EMBL" id="KAH8690946.1"/>
    </source>
</evidence>
<dbReference type="Proteomes" id="UP001201262">
    <property type="component" value="Unassembled WGS sequence"/>
</dbReference>
<dbReference type="GeneID" id="70247664"/>
<reference evidence="3" key="1">
    <citation type="submission" date="2021-12" db="EMBL/GenBank/DDBJ databases">
        <title>Convergent genome expansion in fungi linked to evolution of root-endophyte symbiosis.</title>
        <authorList>
            <consortium name="DOE Joint Genome Institute"/>
            <person name="Ke Y.-H."/>
            <person name="Bonito G."/>
            <person name="Liao H.-L."/>
            <person name="Looney B."/>
            <person name="Rojas-Flechas A."/>
            <person name="Nash J."/>
            <person name="Hameed K."/>
            <person name="Schadt C."/>
            <person name="Martin F."/>
            <person name="Crous P.W."/>
            <person name="Miettinen O."/>
            <person name="Magnuson J.K."/>
            <person name="Labbe J."/>
            <person name="Jacobson D."/>
            <person name="Doktycz M.J."/>
            <person name="Veneault-Fourrey C."/>
            <person name="Kuo A."/>
            <person name="Mondo S."/>
            <person name="Calhoun S."/>
            <person name="Riley R."/>
            <person name="Ohm R."/>
            <person name="LaButti K."/>
            <person name="Andreopoulos B."/>
            <person name="Pangilinan J."/>
            <person name="Nolan M."/>
            <person name="Tritt A."/>
            <person name="Clum A."/>
            <person name="Lipzen A."/>
            <person name="Daum C."/>
            <person name="Barry K."/>
            <person name="Grigoriev I.V."/>
            <person name="Vilgalys R."/>
        </authorList>
    </citation>
    <scope>NUCLEOTIDE SEQUENCE</scope>
    <source>
        <strain evidence="3">PMI_201</strain>
    </source>
</reference>
<keyword evidence="4" id="KW-1185">Reference proteome</keyword>
<evidence type="ECO:0000259" key="2">
    <source>
        <dbReference type="Pfam" id="PF13324"/>
    </source>
</evidence>
<dbReference type="RefSeq" id="XP_046067142.1">
    <property type="nucleotide sequence ID" value="XM_046217377.1"/>
</dbReference>
<feature type="compositionally biased region" description="Acidic residues" evidence="1">
    <location>
        <begin position="199"/>
        <end position="225"/>
    </location>
</feature>
<gene>
    <name evidence="3" type="ORF">BGW36DRAFT_389645</name>
</gene>
<dbReference type="PANTHER" id="PTHR15492:SF1">
    <property type="entry name" value="CYCLIN-D1-BINDING PROTEIN 1"/>
    <property type="match status" value="1"/>
</dbReference>
<dbReference type="GO" id="GO:0005634">
    <property type="term" value="C:nucleus"/>
    <property type="evidence" value="ECO:0007669"/>
    <property type="project" value="TreeGrafter"/>
</dbReference>
<dbReference type="AlphaFoldDB" id="A0AAD4KLP0"/>
<dbReference type="Gene3D" id="1.20.1410.10">
    <property type="entry name" value="I/LWEQ domain"/>
    <property type="match status" value="1"/>
</dbReference>
<organism evidence="3 4">
    <name type="scientific">Talaromyces proteolyticus</name>
    <dbReference type="NCBI Taxonomy" id="1131652"/>
    <lineage>
        <taxon>Eukaryota</taxon>
        <taxon>Fungi</taxon>
        <taxon>Dikarya</taxon>
        <taxon>Ascomycota</taxon>
        <taxon>Pezizomycotina</taxon>
        <taxon>Eurotiomycetes</taxon>
        <taxon>Eurotiomycetidae</taxon>
        <taxon>Eurotiales</taxon>
        <taxon>Trichocomaceae</taxon>
        <taxon>Talaromyces</taxon>
        <taxon>Talaromyces sect. Bacilispori</taxon>
    </lineage>
</organism>
<evidence type="ECO:0000256" key="1">
    <source>
        <dbReference type="SAM" id="MobiDB-lite"/>
    </source>
</evidence>
<accession>A0AAD4KLP0</accession>
<evidence type="ECO:0000313" key="4">
    <source>
        <dbReference type="Proteomes" id="UP001201262"/>
    </source>
</evidence>
<name>A0AAD4KLP0_9EURO</name>